<comment type="caution">
    <text evidence="9">The sequence shown here is derived from an EMBL/GenBank/DDBJ whole genome shotgun (WGS) entry which is preliminary data.</text>
</comment>
<feature type="domain" description="ABC transmembrane type-1" evidence="8">
    <location>
        <begin position="89"/>
        <end position="279"/>
    </location>
</feature>
<evidence type="ECO:0000259" key="8">
    <source>
        <dbReference type="PROSITE" id="PS50928"/>
    </source>
</evidence>
<dbReference type="EMBL" id="BAABKC010000125">
    <property type="protein sequence ID" value="GAA5077636.1"/>
    <property type="molecule type" value="Genomic_DNA"/>
</dbReference>
<dbReference type="Proteomes" id="UP001500124">
    <property type="component" value="Unassembled WGS sequence"/>
</dbReference>
<dbReference type="SUPFAM" id="SSF161098">
    <property type="entry name" value="MetI-like"/>
    <property type="match status" value="1"/>
</dbReference>
<dbReference type="CDD" id="cd06261">
    <property type="entry name" value="TM_PBP2"/>
    <property type="match status" value="1"/>
</dbReference>
<keyword evidence="10" id="KW-1185">Reference proteome</keyword>
<evidence type="ECO:0000256" key="2">
    <source>
        <dbReference type="ARBA" id="ARBA00022448"/>
    </source>
</evidence>
<comment type="similarity">
    <text evidence="7">Belongs to the binding-protein-dependent transport system permease family.</text>
</comment>
<evidence type="ECO:0000313" key="10">
    <source>
        <dbReference type="Proteomes" id="UP001500124"/>
    </source>
</evidence>
<evidence type="ECO:0000256" key="6">
    <source>
        <dbReference type="ARBA" id="ARBA00023136"/>
    </source>
</evidence>
<evidence type="ECO:0000256" key="7">
    <source>
        <dbReference type="RuleBase" id="RU363032"/>
    </source>
</evidence>
<feature type="transmembrane region" description="Helical" evidence="7">
    <location>
        <begin position="129"/>
        <end position="148"/>
    </location>
</feature>
<keyword evidence="6 7" id="KW-0472">Membrane</keyword>
<keyword evidence="4 7" id="KW-0812">Transmembrane</keyword>
<dbReference type="InterPro" id="IPR050366">
    <property type="entry name" value="BP-dependent_transpt_permease"/>
</dbReference>
<reference evidence="10" key="1">
    <citation type="journal article" date="2019" name="Int. J. Syst. Evol. Microbiol.">
        <title>The Global Catalogue of Microorganisms (GCM) 10K type strain sequencing project: providing services to taxonomists for standard genome sequencing and annotation.</title>
        <authorList>
            <consortium name="The Broad Institute Genomics Platform"/>
            <consortium name="The Broad Institute Genome Sequencing Center for Infectious Disease"/>
            <person name="Wu L."/>
            <person name="Ma J."/>
        </authorList>
    </citation>
    <scope>NUCLEOTIDE SEQUENCE [LARGE SCALE GENOMIC DNA]</scope>
    <source>
        <strain evidence="10">JCM 18410</strain>
    </source>
</reference>
<feature type="transmembrane region" description="Helical" evidence="7">
    <location>
        <begin position="262"/>
        <end position="282"/>
    </location>
</feature>
<evidence type="ECO:0000313" key="9">
    <source>
        <dbReference type="EMBL" id="GAA5077636.1"/>
    </source>
</evidence>
<name>A0ABP9LJC4_9ACTN</name>
<feature type="transmembrane region" description="Helical" evidence="7">
    <location>
        <begin position="93"/>
        <end position="117"/>
    </location>
</feature>
<accession>A0ABP9LJC4</accession>
<evidence type="ECO:0000256" key="4">
    <source>
        <dbReference type="ARBA" id="ARBA00022692"/>
    </source>
</evidence>
<feature type="transmembrane region" description="Helical" evidence="7">
    <location>
        <begin position="209"/>
        <end position="233"/>
    </location>
</feature>
<dbReference type="RefSeq" id="WP_345671940.1">
    <property type="nucleotide sequence ID" value="NZ_BAABKC010000125.1"/>
</dbReference>
<gene>
    <name evidence="9" type="ORF">GCM10023336_68590</name>
</gene>
<dbReference type="Pfam" id="PF00528">
    <property type="entry name" value="BPD_transp_1"/>
    <property type="match status" value="1"/>
</dbReference>
<feature type="transmembrane region" description="Helical" evidence="7">
    <location>
        <begin position="154"/>
        <end position="171"/>
    </location>
</feature>
<evidence type="ECO:0000256" key="3">
    <source>
        <dbReference type="ARBA" id="ARBA00022475"/>
    </source>
</evidence>
<keyword evidence="3" id="KW-1003">Cell membrane</keyword>
<dbReference type="InterPro" id="IPR000515">
    <property type="entry name" value="MetI-like"/>
</dbReference>
<dbReference type="PANTHER" id="PTHR43386:SF1">
    <property type="entry name" value="D,D-DIPEPTIDE TRANSPORT SYSTEM PERMEASE PROTEIN DDPC-RELATED"/>
    <property type="match status" value="1"/>
</dbReference>
<protein>
    <submittedName>
        <fullName evidence="9">ABC transporter permease</fullName>
    </submittedName>
</protein>
<dbReference type="InterPro" id="IPR035906">
    <property type="entry name" value="MetI-like_sf"/>
</dbReference>
<dbReference type="PANTHER" id="PTHR43386">
    <property type="entry name" value="OLIGOPEPTIDE TRANSPORT SYSTEM PERMEASE PROTEIN APPC"/>
    <property type="match status" value="1"/>
</dbReference>
<proteinExistence type="inferred from homology"/>
<feature type="transmembrane region" description="Helical" evidence="7">
    <location>
        <begin position="28"/>
        <end position="50"/>
    </location>
</feature>
<dbReference type="Pfam" id="PF12911">
    <property type="entry name" value="OppC_N"/>
    <property type="match status" value="1"/>
</dbReference>
<sequence length="291" mass="30650">MTSYQIAAAVRRPGRFGRLRALARGRSTLVAAGLVVAVVVLVAVFAPVIAPYDPNAVDPMAVYQGSSPAHWFGTDDTGRDILSRMLYGARPSLIGPALVTVASGVLGTLLAVTAAWFGGWWDRIISGALDVIFGFPGLVLAVTGAAVFGAGLRIAVVTLSIAYLPYIARVVRGAALRERRLPYISALLMLGVPSWRVCLRHLLPNLLPLILVQVTTSFGYILLDVAAFSFIGLGTQPPDPEWGLMVAGGTSGILAGRAEQSLYAGLVIVVFVIACNLLGSGLSQRLLGEDR</sequence>
<dbReference type="Gene3D" id="1.10.3720.10">
    <property type="entry name" value="MetI-like"/>
    <property type="match status" value="1"/>
</dbReference>
<dbReference type="InterPro" id="IPR025966">
    <property type="entry name" value="OppC_N"/>
</dbReference>
<evidence type="ECO:0000256" key="1">
    <source>
        <dbReference type="ARBA" id="ARBA00004651"/>
    </source>
</evidence>
<keyword evidence="5 7" id="KW-1133">Transmembrane helix</keyword>
<keyword evidence="2 7" id="KW-0813">Transport</keyword>
<comment type="subcellular location">
    <subcellularLocation>
        <location evidence="1 7">Cell membrane</location>
        <topology evidence="1 7">Multi-pass membrane protein</topology>
    </subcellularLocation>
</comment>
<organism evidence="9 10">
    <name type="scientific">Streptomyces similanensis</name>
    <dbReference type="NCBI Taxonomy" id="1274988"/>
    <lineage>
        <taxon>Bacteria</taxon>
        <taxon>Bacillati</taxon>
        <taxon>Actinomycetota</taxon>
        <taxon>Actinomycetes</taxon>
        <taxon>Kitasatosporales</taxon>
        <taxon>Streptomycetaceae</taxon>
        <taxon>Streptomyces</taxon>
    </lineage>
</organism>
<evidence type="ECO:0000256" key="5">
    <source>
        <dbReference type="ARBA" id="ARBA00022989"/>
    </source>
</evidence>
<dbReference type="PROSITE" id="PS50928">
    <property type="entry name" value="ABC_TM1"/>
    <property type="match status" value="1"/>
</dbReference>